<dbReference type="SMART" id="SM00355">
    <property type="entry name" value="ZnF_C2H2"/>
    <property type="match status" value="1"/>
</dbReference>
<accession>A0AAU9TYR9</accession>
<keyword evidence="1" id="KW-0863">Zinc-finger</keyword>
<evidence type="ECO:0000313" key="5">
    <source>
        <dbReference type="Proteomes" id="UP001153954"/>
    </source>
</evidence>
<sequence length="120" mass="14432">MNDMKTENQGENLAERGKIRGRKPYRKKGHLKVQKKYKRNHDKTVSKDNPCTERRYLCSICKKKQYKYRRNKLRHEKYECITGPQFACEKCGKKYSQKKTLTMHIAQKHQKPKDMQANLK</sequence>
<dbReference type="GO" id="GO:0008270">
    <property type="term" value="F:zinc ion binding"/>
    <property type="evidence" value="ECO:0007669"/>
    <property type="project" value="UniProtKB-KW"/>
</dbReference>
<evidence type="ECO:0000313" key="4">
    <source>
        <dbReference type="EMBL" id="CAH2091527.1"/>
    </source>
</evidence>
<dbReference type="Gene3D" id="3.30.160.60">
    <property type="entry name" value="Classic Zinc Finger"/>
    <property type="match status" value="1"/>
</dbReference>
<feature type="compositionally biased region" description="Basic and acidic residues" evidence="2">
    <location>
        <begin position="1"/>
        <end position="18"/>
    </location>
</feature>
<protein>
    <recommendedName>
        <fullName evidence="3">C2H2-type domain-containing protein</fullName>
    </recommendedName>
</protein>
<feature type="region of interest" description="Disordered" evidence="2">
    <location>
        <begin position="1"/>
        <end position="48"/>
    </location>
</feature>
<reference evidence="4" key="1">
    <citation type="submission" date="2022-03" db="EMBL/GenBank/DDBJ databases">
        <authorList>
            <person name="Tunstrom K."/>
        </authorList>
    </citation>
    <scope>NUCLEOTIDE SEQUENCE</scope>
</reference>
<keyword evidence="1" id="KW-0862">Zinc</keyword>
<evidence type="ECO:0000256" key="1">
    <source>
        <dbReference type="PROSITE-ProRule" id="PRU00042"/>
    </source>
</evidence>
<dbReference type="PROSITE" id="PS50157">
    <property type="entry name" value="ZINC_FINGER_C2H2_2"/>
    <property type="match status" value="1"/>
</dbReference>
<proteinExistence type="predicted"/>
<keyword evidence="1" id="KW-0479">Metal-binding</keyword>
<dbReference type="PROSITE" id="PS00028">
    <property type="entry name" value="ZINC_FINGER_C2H2_1"/>
    <property type="match status" value="1"/>
</dbReference>
<keyword evidence="5" id="KW-1185">Reference proteome</keyword>
<dbReference type="InterPro" id="IPR013087">
    <property type="entry name" value="Znf_C2H2_type"/>
</dbReference>
<dbReference type="InterPro" id="IPR036236">
    <property type="entry name" value="Znf_C2H2_sf"/>
</dbReference>
<dbReference type="AlphaFoldDB" id="A0AAU9TYR9"/>
<evidence type="ECO:0000256" key="2">
    <source>
        <dbReference type="SAM" id="MobiDB-lite"/>
    </source>
</evidence>
<dbReference type="SUPFAM" id="SSF57667">
    <property type="entry name" value="beta-beta-alpha zinc fingers"/>
    <property type="match status" value="1"/>
</dbReference>
<feature type="compositionally biased region" description="Basic residues" evidence="2">
    <location>
        <begin position="19"/>
        <end position="41"/>
    </location>
</feature>
<dbReference type="Proteomes" id="UP001153954">
    <property type="component" value="Unassembled WGS sequence"/>
</dbReference>
<organism evidence="4 5">
    <name type="scientific">Euphydryas editha</name>
    <name type="common">Edith's checkerspot</name>
    <dbReference type="NCBI Taxonomy" id="104508"/>
    <lineage>
        <taxon>Eukaryota</taxon>
        <taxon>Metazoa</taxon>
        <taxon>Ecdysozoa</taxon>
        <taxon>Arthropoda</taxon>
        <taxon>Hexapoda</taxon>
        <taxon>Insecta</taxon>
        <taxon>Pterygota</taxon>
        <taxon>Neoptera</taxon>
        <taxon>Endopterygota</taxon>
        <taxon>Lepidoptera</taxon>
        <taxon>Glossata</taxon>
        <taxon>Ditrysia</taxon>
        <taxon>Papilionoidea</taxon>
        <taxon>Nymphalidae</taxon>
        <taxon>Nymphalinae</taxon>
        <taxon>Euphydryas</taxon>
    </lineage>
</organism>
<gene>
    <name evidence="4" type="ORF">EEDITHA_LOCUS7388</name>
</gene>
<evidence type="ECO:0000259" key="3">
    <source>
        <dbReference type="PROSITE" id="PS50157"/>
    </source>
</evidence>
<name>A0AAU9TYR9_EUPED</name>
<dbReference type="EMBL" id="CAKOGL010000010">
    <property type="protein sequence ID" value="CAH2091527.1"/>
    <property type="molecule type" value="Genomic_DNA"/>
</dbReference>
<comment type="caution">
    <text evidence="4">The sequence shown here is derived from an EMBL/GenBank/DDBJ whole genome shotgun (WGS) entry which is preliminary data.</text>
</comment>
<feature type="domain" description="C2H2-type" evidence="3">
    <location>
        <begin position="86"/>
        <end position="114"/>
    </location>
</feature>